<name>A0A2T4Q119_STAWA</name>
<dbReference type="InterPro" id="IPR036412">
    <property type="entry name" value="HAD-like_sf"/>
</dbReference>
<dbReference type="RefSeq" id="WP_107532803.1">
    <property type="nucleotide sequence ID" value="NZ_PZEV01000014.1"/>
</dbReference>
<dbReference type="EMBL" id="PZEV01000014">
    <property type="protein sequence ID" value="PTI51337.1"/>
    <property type="molecule type" value="Genomic_DNA"/>
</dbReference>
<dbReference type="InterPro" id="IPR023214">
    <property type="entry name" value="HAD_sf"/>
</dbReference>
<evidence type="ECO:0000313" key="2">
    <source>
        <dbReference type="Proteomes" id="UP000240717"/>
    </source>
</evidence>
<dbReference type="Gene3D" id="3.30.1240.10">
    <property type="match status" value="1"/>
</dbReference>
<dbReference type="Pfam" id="PF08282">
    <property type="entry name" value="Hydrolase_3"/>
    <property type="match status" value="1"/>
</dbReference>
<dbReference type="GO" id="GO:0016791">
    <property type="term" value="F:phosphatase activity"/>
    <property type="evidence" value="ECO:0007669"/>
    <property type="project" value="TreeGrafter"/>
</dbReference>
<proteinExistence type="predicted"/>
<dbReference type="Gene3D" id="3.40.50.1000">
    <property type="entry name" value="HAD superfamily/HAD-like"/>
    <property type="match status" value="1"/>
</dbReference>
<dbReference type="SUPFAM" id="SSF56784">
    <property type="entry name" value="HAD-like"/>
    <property type="match status" value="1"/>
</dbReference>
<dbReference type="GO" id="GO:0000287">
    <property type="term" value="F:magnesium ion binding"/>
    <property type="evidence" value="ECO:0007669"/>
    <property type="project" value="TreeGrafter"/>
</dbReference>
<organism evidence="1 2">
    <name type="scientific">Staphylococcus warneri</name>
    <dbReference type="NCBI Taxonomy" id="1292"/>
    <lineage>
        <taxon>Bacteria</taxon>
        <taxon>Bacillati</taxon>
        <taxon>Bacillota</taxon>
        <taxon>Bacilli</taxon>
        <taxon>Bacillales</taxon>
        <taxon>Staphylococcaceae</taxon>
        <taxon>Staphylococcus</taxon>
    </lineage>
</organism>
<dbReference type="NCBIfam" id="TIGR01484">
    <property type="entry name" value="HAD-SF-IIB"/>
    <property type="match status" value="1"/>
</dbReference>
<evidence type="ECO:0000313" key="1">
    <source>
        <dbReference type="EMBL" id="PTI51337.1"/>
    </source>
</evidence>
<dbReference type="AlphaFoldDB" id="A0A2T4Q119"/>
<sequence length="258" mass="29755">MNFVFDIDGTISFDGYHVDQRIEERIFKLQQLGHQVIFASARPIRDLLPVIPEFKDFTLIGGNGSIISQNGQIEVIKSIAHEDLQLIKDIIHAYQLKYIFDDKYNYSTNLDATYELFRRIDPNHTAKALDMNDIVQPIKVIILDIRQDDFEEIATILAEKSHSLELIQHLNESYIDITAQGIDKHTTIQKILGATTDYIAFGNDYNDIQMLEHASRGYFVTNLHMDHTTFINNPQITLVDDTNEAICNELDKWLNKKQ</sequence>
<reference evidence="1 2" key="1">
    <citation type="journal article" date="2016" name="Front. Microbiol.">
        <title>Comprehensive Phylogenetic Analysis of Bovine Non-aureus Staphylococci Species Based on Whole-Genome Sequencing.</title>
        <authorList>
            <person name="Naushad S."/>
            <person name="Barkema H.W."/>
            <person name="Luby C."/>
            <person name="Condas L.A."/>
            <person name="Nobrega D.B."/>
            <person name="Carson D.A."/>
            <person name="De Buck J."/>
        </authorList>
    </citation>
    <scope>NUCLEOTIDE SEQUENCE [LARGE SCALE GENOMIC DNA]</scope>
    <source>
        <strain evidence="1 2">SNUC 2993</strain>
    </source>
</reference>
<keyword evidence="1" id="KW-0378">Hydrolase</keyword>
<gene>
    <name evidence="1" type="ORF">BU085_05590</name>
</gene>
<dbReference type="GO" id="GO:0005829">
    <property type="term" value="C:cytosol"/>
    <property type="evidence" value="ECO:0007669"/>
    <property type="project" value="TreeGrafter"/>
</dbReference>
<dbReference type="InterPro" id="IPR006379">
    <property type="entry name" value="HAD-SF_hydro_IIB"/>
</dbReference>
<dbReference type="PANTHER" id="PTHR10000:SF53">
    <property type="entry name" value="5-AMINO-6-(5-PHOSPHO-D-RIBITYLAMINO)URACIL PHOSPHATASE YBJI-RELATED"/>
    <property type="match status" value="1"/>
</dbReference>
<comment type="caution">
    <text evidence="1">The sequence shown here is derived from an EMBL/GenBank/DDBJ whole genome shotgun (WGS) entry which is preliminary data.</text>
</comment>
<protein>
    <submittedName>
        <fullName evidence="1">Hydrolase</fullName>
    </submittedName>
</protein>
<dbReference type="PANTHER" id="PTHR10000">
    <property type="entry name" value="PHOSPHOSERINE PHOSPHATASE"/>
    <property type="match status" value="1"/>
</dbReference>
<dbReference type="STRING" id="1194526.A284_06755"/>
<accession>A0A2T4Q119</accession>
<dbReference type="Proteomes" id="UP000240717">
    <property type="component" value="Unassembled WGS sequence"/>
</dbReference>